<dbReference type="InterPro" id="IPR027417">
    <property type="entry name" value="P-loop_NTPase"/>
</dbReference>
<keyword evidence="2" id="KW-1185">Reference proteome</keyword>
<reference evidence="1" key="1">
    <citation type="submission" date="2020-08" db="EMBL/GenBank/DDBJ databases">
        <title>Genome public.</title>
        <authorList>
            <person name="Liu C."/>
            <person name="Sun Q."/>
        </authorList>
    </citation>
    <scope>NUCLEOTIDE SEQUENCE</scope>
    <source>
        <strain evidence="1">NSJ-64</strain>
    </source>
</reference>
<dbReference type="Gene3D" id="3.40.50.300">
    <property type="entry name" value="P-loop containing nucleotide triphosphate hydrolases"/>
    <property type="match status" value="1"/>
</dbReference>
<dbReference type="Proteomes" id="UP000623678">
    <property type="component" value="Unassembled WGS sequence"/>
</dbReference>
<dbReference type="EMBL" id="JACRTD010000005">
    <property type="protein sequence ID" value="MBC8585688.1"/>
    <property type="molecule type" value="Genomic_DNA"/>
</dbReference>
<evidence type="ECO:0000313" key="1">
    <source>
        <dbReference type="EMBL" id="MBC8585688.1"/>
    </source>
</evidence>
<gene>
    <name evidence="1" type="ORF">H8705_08840</name>
</gene>
<organism evidence="1 2">
    <name type="scientific">Youxingia wuxianensis</name>
    <dbReference type="NCBI Taxonomy" id="2763678"/>
    <lineage>
        <taxon>Bacteria</taxon>
        <taxon>Bacillati</taxon>
        <taxon>Bacillota</taxon>
        <taxon>Clostridia</taxon>
        <taxon>Eubacteriales</taxon>
        <taxon>Oscillospiraceae</taxon>
        <taxon>Youxingia</taxon>
    </lineage>
</organism>
<accession>A0A926IIH3</accession>
<sequence length="175" mass="18725">RPMFRRLADVAERTGCAVILIGHLNKAAGGQSAYRGLGSIDFRAAARSVLLIGRVKREPNVRVIVHDKSSLAPEGKPVAFCLDPETGFSWIGEYDITADELLSGAGGNTATKTEQAERLILDLLADGKELASEDIDKAAAEAGISARTVRAAKKNLDGRITSKRIGAAWYHALKK</sequence>
<proteinExistence type="predicted"/>
<comment type="caution">
    <text evidence="1">The sequence shown here is derived from an EMBL/GenBank/DDBJ whole genome shotgun (WGS) entry which is preliminary data.</text>
</comment>
<dbReference type="AlphaFoldDB" id="A0A926IIH3"/>
<name>A0A926IIH3_9FIRM</name>
<feature type="non-terminal residue" evidence="1">
    <location>
        <position position="1"/>
    </location>
</feature>
<protein>
    <submittedName>
        <fullName evidence="1">Topoisomerase</fullName>
    </submittedName>
</protein>
<evidence type="ECO:0000313" key="2">
    <source>
        <dbReference type="Proteomes" id="UP000623678"/>
    </source>
</evidence>